<evidence type="ECO:0000313" key="3">
    <source>
        <dbReference type="Proteomes" id="UP000615326"/>
    </source>
</evidence>
<gene>
    <name evidence="2" type="ORF">GOB84_13380</name>
</gene>
<dbReference type="Proteomes" id="UP000615326">
    <property type="component" value="Unassembled WGS sequence"/>
</dbReference>
<keyword evidence="3" id="KW-1185">Reference proteome</keyword>
<feature type="transmembrane region" description="Helical" evidence="1">
    <location>
        <begin position="173"/>
        <end position="206"/>
    </location>
</feature>
<dbReference type="EMBL" id="WOSW01000030">
    <property type="protein sequence ID" value="NHO33533.1"/>
    <property type="molecule type" value="Genomic_DNA"/>
</dbReference>
<feature type="transmembrane region" description="Helical" evidence="1">
    <location>
        <begin position="227"/>
        <end position="246"/>
    </location>
</feature>
<feature type="transmembrane region" description="Helical" evidence="1">
    <location>
        <begin position="135"/>
        <end position="153"/>
    </location>
</feature>
<comment type="caution">
    <text evidence="2">The sequence shown here is derived from an EMBL/GenBank/DDBJ whole genome shotgun (WGS) entry which is preliminary data.</text>
</comment>
<feature type="transmembrane region" description="Helical" evidence="1">
    <location>
        <begin position="304"/>
        <end position="323"/>
    </location>
</feature>
<sequence length="378" mass="42307">MVSNVFRGVLQTANSGRKGFVIVILATCAASLLLSALLALPWGGLASASCRWDCFWYSDIATNGYSRLPLLYDGKRPAQASWAFFPLYPLLTSTLRHFLALSTQSAGLLVNIALWPFLIFLCNRDLELRDIRTDRVFFVLFFVLYPFNVWYTAQYSEAVYGATLMAAIVALRSGWIGLAALTCALMAIARPTGFIMTVCLSAWWLFSRPRDAAIFTRETVRHRLSDSLLLIAAGGAGLSLFVLYLFHLTGDGFAFAHVEIAWHKRFRFFLLHIFHALGHKHQIQFGVFALLAVAIIWRMCSRAWALNAFLVGSTALLASSAGAESIERYVFGNPLTIQFLACSTLSRSQRFAQISLAIMACLHIVTTILWYRESRWVM</sequence>
<keyword evidence="1" id="KW-1133">Transmembrane helix</keyword>
<reference evidence="2 3" key="1">
    <citation type="journal article" date="2020" name="Int. J. Syst. Evol. Microbiol.">
        <title>Novel acetic acid bacteria from cider fermentations: Acetobacter conturbans sp. nov. and Acetobacter fallax sp. nov.</title>
        <authorList>
            <person name="Sombolestani A.S."/>
            <person name="Cleenwerck I."/>
            <person name="Cnockaert M."/>
            <person name="Borremans W."/>
            <person name="Wieme A.D."/>
            <person name="De Vuyst L."/>
            <person name="Vandamme P."/>
        </authorList>
    </citation>
    <scope>NUCLEOTIDE SEQUENCE [LARGE SCALE GENOMIC DNA]</scope>
    <source>
        <strain evidence="2 3">LMG 1637</strain>
    </source>
</reference>
<evidence type="ECO:0000313" key="2">
    <source>
        <dbReference type="EMBL" id="NHO33533.1"/>
    </source>
</evidence>
<keyword evidence="1" id="KW-0472">Membrane</keyword>
<keyword evidence="1" id="KW-0812">Transmembrane</keyword>
<dbReference type="RefSeq" id="WP_173578047.1">
    <property type="nucleotide sequence ID" value="NZ_WOSW01000030.1"/>
</dbReference>
<feature type="transmembrane region" description="Helical" evidence="1">
    <location>
        <begin position="351"/>
        <end position="371"/>
    </location>
</feature>
<evidence type="ECO:0000256" key="1">
    <source>
        <dbReference type="SAM" id="Phobius"/>
    </source>
</evidence>
<protein>
    <recommendedName>
        <fullName evidence="4">Mannosyltransferase (PIG-V)</fullName>
    </recommendedName>
</protein>
<accession>A0ABX0KCK9</accession>
<feature type="transmembrane region" description="Helical" evidence="1">
    <location>
        <begin position="98"/>
        <end position="123"/>
    </location>
</feature>
<proteinExistence type="predicted"/>
<evidence type="ECO:0008006" key="4">
    <source>
        <dbReference type="Google" id="ProtNLM"/>
    </source>
</evidence>
<name>A0ABX0KCK9_9PROT</name>
<organism evidence="2 3">
    <name type="scientific">Acetobacter fallax</name>
    <dbReference type="NCBI Taxonomy" id="1737473"/>
    <lineage>
        <taxon>Bacteria</taxon>
        <taxon>Pseudomonadati</taxon>
        <taxon>Pseudomonadota</taxon>
        <taxon>Alphaproteobacteria</taxon>
        <taxon>Acetobacterales</taxon>
        <taxon>Acetobacteraceae</taxon>
        <taxon>Acetobacter</taxon>
    </lineage>
</organism>
<feature type="transmembrane region" description="Helical" evidence="1">
    <location>
        <begin position="281"/>
        <end position="297"/>
    </location>
</feature>
<feature type="transmembrane region" description="Helical" evidence="1">
    <location>
        <begin position="20"/>
        <end position="42"/>
    </location>
</feature>